<comment type="caution">
    <text evidence="3">The sequence shown here is derived from an EMBL/GenBank/DDBJ whole genome shotgun (WGS) entry which is preliminary data.</text>
</comment>
<dbReference type="PANTHER" id="PTHR47219:SF9">
    <property type="entry name" value="GTPASE ACTIVATING PROTEIN AND CENTROSOME-ASSOCIATED, ISOFORM B"/>
    <property type="match status" value="1"/>
</dbReference>
<feature type="domain" description="Rab-GAP TBC" evidence="2">
    <location>
        <begin position="61"/>
        <end position="235"/>
    </location>
</feature>
<evidence type="ECO:0000259" key="2">
    <source>
        <dbReference type="PROSITE" id="PS50086"/>
    </source>
</evidence>
<dbReference type="PANTHER" id="PTHR47219">
    <property type="entry name" value="RAB GTPASE-ACTIVATING PROTEIN 1-LIKE"/>
    <property type="match status" value="1"/>
</dbReference>
<dbReference type="OrthoDB" id="295078at2759"/>
<dbReference type="Pfam" id="PF23436">
    <property type="entry name" value="RabGap-TBC_2"/>
    <property type="match status" value="1"/>
</dbReference>
<dbReference type="InterPro" id="IPR050302">
    <property type="entry name" value="Rab_GAP_TBC_domain"/>
</dbReference>
<dbReference type="OMA" id="VREESMM"/>
<evidence type="ECO:0000313" key="3">
    <source>
        <dbReference type="EMBL" id="KAG1552038.1"/>
    </source>
</evidence>
<dbReference type="SUPFAM" id="SSF47923">
    <property type="entry name" value="Ypt/Rab-GAP domain of gyp1p"/>
    <property type="match status" value="2"/>
</dbReference>
<organism evidence="3 4">
    <name type="scientific">Rhizopus oryzae</name>
    <name type="common">Mucormycosis agent</name>
    <name type="synonym">Rhizopus arrhizus var. delemar</name>
    <dbReference type="NCBI Taxonomy" id="64495"/>
    <lineage>
        <taxon>Eukaryota</taxon>
        <taxon>Fungi</taxon>
        <taxon>Fungi incertae sedis</taxon>
        <taxon>Mucoromycota</taxon>
        <taxon>Mucoromycotina</taxon>
        <taxon>Mucoromycetes</taxon>
        <taxon>Mucorales</taxon>
        <taxon>Mucorineae</taxon>
        <taxon>Rhizopodaceae</taxon>
        <taxon>Rhizopus</taxon>
    </lineage>
</organism>
<proteinExistence type="predicted"/>
<gene>
    <name evidence="3" type="ORF">G6F51_001468</name>
</gene>
<dbReference type="GO" id="GO:0031267">
    <property type="term" value="F:small GTPase binding"/>
    <property type="evidence" value="ECO:0007669"/>
    <property type="project" value="TreeGrafter"/>
</dbReference>
<dbReference type="SMART" id="SM00164">
    <property type="entry name" value="TBC"/>
    <property type="match status" value="1"/>
</dbReference>
<feature type="coiled-coil region" evidence="1">
    <location>
        <begin position="296"/>
        <end position="323"/>
    </location>
</feature>
<dbReference type="Gene3D" id="1.10.472.80">
    <property type="entry name" value="Ypt/Rab-GAP domain of gyp1p, domain 3"/>
    <property type="match status" value="1"/>
</dbReference>
<dbReference type="InterPro" id="IPR035969">
    <property type="entry name" value="Rab-GAP_TBC_sf"/>
</dbReference>
<name>A0A9P6YN05_RHIOR</name>
<dbReference type="EMBL" id="JAANIT010000110">
    <property type="protein sequence ID" value="KAG1552038.1"/>
    <property type="molecule type" value="Genomic_DNA"/>
</dbReference>
<dbReference type="AlphaFoldDB" id="A0A9P6YN05"/>
<feature type="coiled-coil region" evidence="1">
    <location>
        <begin position="431"/>
        <end position="479"/>
    </location>
</feature>
<dbReference type="Gene3D" id="1.10.8.270">
    <property type="entry name" value="putative rabgap domain of human tbc1 domain family member 14 like domains"/>
    <property type="match status" value="1"/>
</dbReference>
<evidence type="ECO:0000256" key="1">
    <source>
        <dbReference type="SAM" id="Coils"/>
    </source>
</evidence>
<keyword evidence="1" id="KW-0175">Coiled coil</keyword>
<accession>A0A9P6YN05</accession>
<sequence length="736" mass="84246">MDEMSSQQPTETVATATATPINKQTTLLFARVERHQNRLKSDPRPVTISSDPLASFQAVLEQKIESRGQLWQETAHATVEQFYAVYQDLLQRDVEGYRAVIEKEVAEIELSTDQALALSRILQAYSLYDPQVGYCYGMAHLVAPILREMEEREAFATLIRLMELYDMRDLYIHGLSACLDTFQSLLAQLCPELKHHLDQLRLPPSLYAASWFLSLFTTSPLPNIPAFYDHVFLEGAQESCLRLSVWLMQKSEKKLLRCTQASEILSLFQSVEFFSTYDAVDMMRLNPAVQHQVVQTADLYQTLARLQKENTDLKMQGMEHEAAEMKLTKRNAVLEKRVKKYKVKFAQQVTAAEETRLKAKVEEEEVDEEKKKKDHFDSFVESLKGTGDFGALIAGAIMTDTKLPTLLNRGCSDDDEEEEEDQLVLEETKKAQQMEAALQKVTSDLVALKLDHFETTQRYQDLYRHAEDLTRQLNQALESQTAMTQKIIYLTSELEDVTVERDQLCADQEQVLEMAMVAKKTATELVVEKMTLSKEVERLEQCVAQLEQEKQAYFMPRETFTEEVFAAHTILFGQQQQQQQQQNKEQRRHTMAVMPQQQQQPENLINEYKTKFVESELRCRELEKYLAEAKVRLAELESSLLYPPVRRTSSVHLKRSSTASMLARVSSPSTTEPRASIESYASSTTSVTSINSSQCNSKRSSMYSRIWNAFGNHPTPVTPVTNQLKNSILCQEPQII</sequence>
<dbReference type="Proteomes" id="UP000717996">
    <property type="component" value="Unassembled WGS sequence"/>
</dbReference>
<reference evidence="3" key="1">
    <citation type="journal article" date="2020" name="Microb. Genom.">
        <title>Genetic diversity of clinical and environmental Mucorales isolates obtained from an investigation of mucormycosis cases among solid organ transplant recipients.</title>
        <authorList>
            <person name="Nguyen M.H."/>
            <person name="Kaul D."/>
            <person name="Muto C."/>
            <person name="Cheng S.J."/>
            <person name="Richter R.A."/>
            <person name="Bruno V.M."/>
            <person name="Liu G."/>
            <person name="Beyhan S."/>
            <person name="Sundermann A.J."/>
            <person name="Mounaud S."/>
            <person name="Pasculle A.W."/>
            <person name="Nierman W.C."/>
            <person name="Driscoll E."/>
            <person name="Cumbie R."/>
            <person name="Clancy C.J."/>
            <person name="Dupont C.L."/>
        </authorList>
    </citation>
    <scope>NUCLEOTIDE SEQUENCE</scope>
    <source>
        <strain evidence="3">GL16</strain>
    </source>
</reference>
<evidence type="ECO:0000313" key="4">
    <source>
        <dbReference type="Proteomes" id="UP000717996"/>
    </source>
</evidence>
<dbReference type="InterPro" id="IPR000195">
    <property type="entry name" value="Rab-GAP-TBC_dom"/>
</dbReference>
<protein>
    <recommendedName>
        <fullName evidence="2">Rab-GAP TBC domain-containing protein</fullName>
    </recommendedName>
</protein>
<dbReference type="GO" id="GO:0005096">
    <property type="term" value="F:GTPase activator activity"/>
    <property type="evidence" value="ECO:0007669"/>
    <property type="project" value="TreeGrafter"/>
</dbReference>
<dbReference type="PROSITE" id="PS50086">
    <property type="entry name" value="TBC_RABGAP"/>
    <property type="match status" value="1"/>
</dbReference>